<evidence type="ECO:0000256" key="4">
    <source>
        <dbReference type="ARBA" id="ARBA00023145"/>
    </source>
</evidence>
<evidence type="ECO:0000313" key="6">
    <source>
        <dbReference type="Proteomes" id="UP001277761"/>
    </source>
</evidence>
<evidence type="ECO:0000256" key="2">
    <source>
        <dbReference type="ARBA" id="ARBA00022679"/>
    </source>
</evidence>
<dbReference type="InterPro" id="IPR029055">
    <property type="entry name" value="Ntn_hydrolases_N"/>
</dbReference>
<protein>
    <submittedName>
        <fullName evidence="5">Gamma-glutamyltransferase</fullName>
        <ecNumber evidence="5">2.3.2.2</ecNumber>
    </submittedName>
</protein>
<keyword evidence="3" id="KW-0378">Hydrolase</keyword>
<evidence type="ECO:0000256" key="1">
    <source>
        <dbReference type="ARBA" id="ARBA00009381"/>
    </source>
</evidence>
<comment type="caution">
    <text evidence="5">The sequence shown here is derived from an EMBL/GenBank/DDBJ whole genome shotgun (WGS) entry which is preliminary data.</text>
</comment>
<evidence type="ECO:0000256" key="3">
    <source>
        <dbReference type="ARBA" id="ARBA00022801"/>
    </source>
</evidence>
<dbReference type="SUPFAM" id="SSF56235">
    <property type="entry name" value="N-terminal nucleophile aminohydrolases (Ntn hydrolases)"/>
    <property type="match status" value="1"/>
</dbReference>
<dbReference type="InterPro" id="IPR051792">
    <property type="entry name" value="GGT_bact"/>
</dbReference>
<sequence>MTSRGIVAAGHPRTADVGAAILREGGSAADALVAAVLASWVCEPLLTGPAAGGHLLAVPAAGPALAIDAFCAAPSGTPASPLRAVDVDFGDAHQTFHVGGASVGAFGLADGLVALHDRHGRMRLEDLAAPASRMAHEGVPLNAGQAYVARILEGILRSTPEAEALWAPGGRLLVEHDVLRSPELGDTIARIGSEGAGPLRDGDLAAACVAWTARAGGALRAEDLADYRAVVREPVRVGYRDRTVLTTPPPSAGGLLLALALGRLDRATAGPPGPAELVAAMAAAEEERTDAFVAGLDVPGHADRLLALRLGSTTHVSVIDGDGLACGATSTNGEGSGLVVPGTGIHLNNVMGEEDLNPALADPARAFPPGRRMPSMMAPTAVLRADGSTEAILGSAGSMRIRSALLQTVVALVDRGCDPQAAVTAPRVHVEDGVVYREPGLAAPEGWTGGRPLVDFAAPSLFFGGVQIATRSADGGALAAAADPRRGGAVAVA</sequence>
<dbReference type="Pfam" id="PF01019">
    <property type="entry name" value="G_glu_transpept"/>
    <property type="match status" value="2"/>
</dbReference>
<comment type="similarity">
    <text evidence="1">Belongs to the gamma-glutamyltransferase family.</text>
</comment>
<proteinExistence type="inferred from homology"/>
<evidence type="ECO:0000313" key="5">
    <source>
        <dbReference type="EMBL" id="MDX8151386.1"/>
    </source>
</evidence>
<keyword evidence="5" id="KW-0012">Acyltransferase</keyword>
<gene>
    <name evidence="5" type="ORF">SK069_07275</name>
</gene>
<dbReference type="Gene3D" id="3.60.20.40">
    <property type="match status" value="1"/>
</dbReference>
<dbReference type="GO" id="GO:0103068">
    <property type="term" value="F:leukotriene C4 gamma-glutamyl transferase activity"/>
    <property type="evidence" value="ECO:0007669"/>
    <property type="project" value="UniProtKB-EC"/>
</dbReference>
<dbReference type="InterPro" id="IPR043137">
    <property type="entry name" value="GGT_ssub_C"/>
</dbReference>
<accession>A0ABU4VHT5</accession>
<dbReference type="PANTHER" id="PTHR43199:SF1">
    <property type="entry name" value="GLUTATHIONE HYDROLASE PROENZYME"/>
    <property type="match status" value="1"/>
</dbReference>
<name>A0ABU4VHT5_9ACTN</name>
<keyword evidence="6" id="KW-1185">Reference proteome</keyword>
<dbReference type="PANTHER" id="PTHR43199">
    <property type="entry name" value="GLUTATHIONE HYDROLASE"/>
    <property type="match status" value="1"/>
</dbReference>
<dbReference type="PRINTS" id="PR01210">
    <property type="entry name" value="GGTRANSPTASE"/>
</dbReference>
<keyword evidence="4" id="KW-0865">Zymogen</keyword>
<dbReference type="RefSeq" id="WP_319953536.1">
    <property type="nucleotide sequence ID" value="NZ_JAXAVX010000002.1"/>
</dbReference>
<dbReference type="EMBL" id="JAXAVX010000002">
    <property type="protein sequence ID" value="MDX8151386.1"/>
    <property type="molecule type" value="Genomic_DNA"/>
</dbReference>
<keyword evidence="2 5" id="KW-0808">Transferase</keyword>
<reference evidence="5 6" key="1">
    <citation type="submission" date="2023-11" db="EMBL/GenBank/DDBJ databases">
        <authorList>
            <person name="Xu M."/>
            <person name="Jiang T."/>
        </authorList>
    </citation>
    <scope>NUCLEOTIDE SEQUENCE [LARGE SCALE GENOMIC DNA]</scope>
    <source>
        <strain evidence="5 6">SD</strain>
    </source>
</reference>
<dbReference type="EC" id="2.3.2.2" evidence="5"/>
<organism evidence="5 6">
    <name type="scientific">Patulibacter brassicae</name>
    <dbReference type="NCBI Taxonomy" id="1705717"/>
    <lineage>
        <taxon>Bacteria</taxon>
        <taxon>Bacillati</taxon>
        <taxon>Actinomycetota</taxon>
        <taxon>Thermoleophilia</taxon>
        <taxon>Solirubrobacterales</taxon>
        <taxon>Patulibacteraceae</taxon>
        <taxon>Patulibacter</taxon>
    </lineage>
</organism>
<dbReference type="Proteomes" id="UP001277761">
    <property type="component" value="Unassembled WGS sequence"/>
</dbReference>